<dbReference type="InterPro" id="IPR026022">
    <property type="entry name" value="PhoU_dom"/>
</dbReference>
<keyword evidence="3" id="KW-1185">Reference proteome</keyword>
<comment type="caution">
    <text evidence="2">The sequence shown here is derived from an EMBL/GenBank/DDBJ whole genome shotgun (WGS) entry which is preliminary data.</text>
</comment>
<dbReference type="GO" id="GO:0030643">
    <property type="term" value="P:intracellular phosphate ion homeostasis"/>
    <property type="evidence" value="ECO:0007669"/>
    <property type="project" value="InterPro"/>
</dbReference>
<protein>
    <recommendedName>
        <fullName evidence="1">PhoU domain-containing protein</fullName>
    </recommendedName>
</protein>
<dbReference type="InterPro" id="IPR038078">
    <property type="entry name" value="PhoU-like_sf"/>
</dbReference>
<dbReference type="PANTHER" id="PTHR42930:SF3">
    <property type="entry name" value="PHOSPHATE-SPECIFIC TRANSPORT SYSTEM ACCESSORY PROTEIN PHOU"/>
    <property type="match status" value="1"/>
</dbReference>
<dbReference type="InterPro" id="IPR028366">
    <property type="entry name" value="PhoU"/>
</dbReference>
<gene>
    <name evidence="2" type="ORF">GXN74_13250</name>
</gene>
<dbReference type="PANTHER" id="PTHR42930">
    <property type="entry name" value="PHOSPHATE-SPECIFIC TRANSPORT SYSTEM ACCESSORY PROTEIN PHOU"/>
    <property type="match status" value="1"/>
</dbReference>
<proteinExistence type="predicted"/>
<dbReference type="Gene3D" id="1.20.58.220">
    <property type="entry name" value="Phosphate transport system protein phou homolog 2, domain 2"/>
    <property type="match status" value="1"/>
</dbReference>
<dbReference type="AlphaFoldDB" id="A0A7X5HXY9"/>
<evidence type="ECO:0000313" key="2">
    <source>
        <dbReference type="EMBL" id="NDL68705.1"/>
    </source>
</evidence>
<dbReference type="SUPFAM" id="SSF109755">
    <property type="entry name" value="PhoU-like"/>
    <property type="match status" value="1"/>
</dbReference>
<dbReference type="EMBL" id="JAAEEH010000054">
    <property type="protein sequence ID" value="NDL68705.1"/>
    <property type="molecule type" value="Genomic_DNA"/>
</dbReference>
<name>A0A7X5HXY9_9FIRM</name>
<reference evidence="2 3" key="1">
    <citation type="submission" date="2020-01" db="EMBL/GenBank/DDBJ databases">
        <title>Anaeroalcalibacter tamaniensis gen. nov., sp. nov., moderately halophilic strictly anaerobic fermenter bacterium from mud volcano of Taman peninsula.</title>
        <authorList>
            <person name="Frolova A."/>
            <person name="Merkel A.Y."/>
            <person name="Slobodkin A.I."/>
        </authorList>
    </citation>
    <scope>NUCLEOTIDE SEQUENCE [LARGE SCALE GENOMIC DNA]</scope>
    <source>
        <strain evidence="2 3">F-3ap</strain>
    </source>
</reference>
<organism evidence="2 3">
    <name type="scientific">Anaerotalea alkaliphila</name>
    <dbReference type="NCBI Taxonomy" id="2662126"/>
    <lineage>
        <taxon>Bacteria</taxon>
        <taxon>Bacillati</taxon>
        <taxon>Bacillota</taxon>
        <taxon>Clostridia</taxon>
        <taxon>Eubacteriales</taxon>
        <taxon>Anaerotalea</taxon>
    </lineage>
</organism>
<accession>A0A7X5HXY9</accession>
<dbReference type="Proteomes" id="UP000461585">
    <property type="component" value="Unassembled WGS sequence"/>
</dbReference>
<dbReference type="Pfam" id="PF01895">
    <property type="entry name" value="PhoU"/>
    <property type="match status" value="1"/>
</dbReference>
<evidence type="ECO:0000313" key="3">
    <source>
        <dbReference type="Proteomes" id="UP000461585"/>
    </source>
</evidence>
<sequence length="211" mass="23948">MRGKVSVELRGIMEKFNRLAFETKKLLDMSHGLAAAGGPFTMFSIKEQGDKIEKMKRELEQTCYRLMEQQPFTVDMGRIGFVLKSLPDVERIGDYAFHLGRMRDELGVAGYKDKGIPLEEMYAITRQMLEGVMAVLAGMDEELAGQIMEQDLLLGKINREVHGELNFHIETTPEDLLLEVAMTKAARFYERIGDHIVNVCERLTQSYPLGA</sequence>
<dbReference type="GO" id="GO:0045936">
    <property type="term" value="P:negative regulation of phosphate metabolic process"/>
    <property type="evidence" value="ECO:0007669"/>
    <property type="project" value="InterPro"/>
</dbReference>
<evidence type="ECO:0000259" key="1">
    <source>
        <dbReference type="Pfam" id="PF01895"/>
    </source>
</evidence>
<dbReference type="RefSeq" id="WP_162371426.1">
    <property type="nucleotide sequence ID" value="NZ_JAAEEH010000054.1"/>
</dbReference>
<feature type="domain" description="PhoU" evidence="1">
    <location>
        <begin position="118"/>
        <end position="202"/>
    </location>
</feature>